<keyword evidence="2" id="KW-1185">Reference proteome</keyword>
<sequence length="127" mass="12716">MIVRFLASIVAGALVGGAIHEGLLAGLALFMPAGDPLQALLEDPAFGPGSQLALLAIWTLVVSCSSAMAAGLSQSLIAGWVCAGLWLVPIGLLIGLGSSQSELLLPAALSCLLGALIGTRLQGKDRG</sequence>
<organism evidence="1 2">
    <name type="scientific">Wenzhouxiangella marina</name>
    <dbReference type="NCBI Taxonomy" id="1579979"/>
    <lineage>
        <taxon>Bacteria</taxon>
        <taxon>Pseudomonadati</taxon>
        <taxon>Pseudomonadota</taxon>
        <taxon>Gammaproteobacteria</taxon>
        <taxon>Chromatiales</taxon>
        <taxon>Wenzhouxiangellaceae</taxon>
        <taxon>Wenzhouxiangella</taxon>
    </lineage>
</organism>
<accession>A0A0K0XYX1</accession>
<dbReference type="RefSeq" id="WP_156201181.1">
    <property type="nucleotide sequence ID" value="NZ_CP012154.1"/>
</dbReference>
<reference evidence="1 2" key="1">
    <citation type="submission" date="2015-07" db="EMBL/GenBank/DDBJ databases">
        <authorList>
            <person name="Noorani M."/>
        </authorList>
    </citation>
    <scope>NUCLEOTIDE SEQUENCE [LARGE SCALE GENOMIC DNA]</scope>
    <source>
        <strain evidence="1 2">KCTC 42284</strain>
    </source>
</reference>
<dbReference type="AlphaFoldDB" id="A0A0K0XYX1"/>
<dbReference type="STRING" id="1579979.WM2015_2530"/>
<evidence type="ECO:0000313" key="2">
    <source>
        <dbReference type="Proteomes" id="UP000066624"/>
    </source>
</evidence>
<proteinExistence type="predicted"/>
<gene>
    <name evidence="1" type="ORF">WM2015_2530</name>
</gene>
<evidence type="ECO:0000313" key="1">
    <source>
        <dbReference type="EMBL" id="AKS42888.1"/>
    </source>
</evidence>
<dbReference type="Proteomes" id="UP000066624">
    <property type="component" value="Chromosome"/>
</dbReference>
<name>A0A0K0XYX1_9GAMM</name>
<protein>
    <submittedName>
        <fullName evidence="1">Uncharacterized protein</fullName>
    </submittedName>
</protein>
<dbReference type="KEGG" id="wma:WM2015_2530"/>
<dbReference type="EMBL" id="CP012154">
    <property type="protein sequence ID" value="AKS42888.1"/>
    <property type="molecule type" value="Genomic_DNA"/>
</dbReference>